<dbReference type="RefSeq" id="WP_187634626.1">
    <property type="nucleotide sequence ID" value="NZ_VZQQ01000009.1"/>
</dbReference>
<dbReference type="EMBL" id="VZQQ01000009">
    <property type="protein sequence ID" value="MBC8747545.1"/>
    <property type="molecule type" value="Genomic_DNA"/>
</dbReference>
<comment type="caution">
    <text evidence="2">The sequence shown here is derived from an EMBL/GenBank/DDBJ whole genome shotgun (WGS) entry which is preliminary data.</text>
</comment>
<keyword evidence="3" id="KW-1185">Reference proteome</keyword>
<accession>A0ABR7PMF5</accession>
<keyword evidence="1" id="KW-1133">Transmembrane helix</keyword>
<evidence type="ECO:0000313" key="3">
    <source>
        <dbReference type="Proteomes" id="UP000736373"/>
    </source>
</evidence>
<evidence type="ECO:0000313" key="2">
    <source>
        <dbReference type="EMBL" id="MBC8747545.1"/>
    </source>
</evidence>
<organism evidence="2 3">
    <name type="scientific">Paraburkholderia podalyriae</name>
    <dbReference type="NCBI Taxonomy" id="1938811"/>
    <lineage>
        <taxon>Bacteria</taxon>
        <taxon>Pseudomonadati</taxon>
        <taxon>Pseudomonadota</taxon>
        <taxon>Betaproteobacteria</taxon>
        <taxon>Burkholderiales</taxon>
        <taxon>Burkholderiaceae</taxon>
        <taxon>Paraburkholderia</taxon>
    </lineage>
</organism>
<feature type="transmembrane region" description="Helical" evidence="1">
    <location>
        <begin position="47"/>
        <end position="69"/>
    </location>
</feature>
<dbReference type="Proteomes" id="UP000736373">
    <property type="component" value="Unassembled WGS sequence"/>
</dbReference>
<evidence type="ECO:0008006" key="4">
    <source>
        <dbReference type="Google" id="ProtNLM"/>
    </source>
</evidence>
<proteinExistence type="predicted"/>
<name>A0ABR7PMF5_9BURK</name>
<keyword evidence="1" id="KW-0812">Transmembrane</keyword>
<reference evidence="2 3" key="1">
    <citation type="submission" date="2019-09" db="EMBL/GenBank/DDBJ databases">
        <title>Paraburkholderia podalyriae sp. nov., A South African Podalyria-associated rhizobium.</title>
        <authorList>
            <person name="Mavima L."/>
            <person name="Beukes C.W."/>
            <person name="Palmer M."/>
            <person name="De Meyer S.E."/>
            <person name="James E.K."/>
            <person name="Maluk M."/>
            <person name="Avontuur J.R."/>
            <person name="Chan W.Y."/>
            <person name="Venter S.N."/>
            <person name="Steenkamp E.T."/>
        </authorList>
    </citation>
    <scope>NUCLEOTIDE SEQUENCE [LARGE SCALE GENOMIC DNA]</scope>
    <source>
        <strain evidence="2 3">WC7.3b</strain>
    </source>
</reference>
<keyword evidence="1" id="KW-0472">Membrane</keyword>
<evidence type="ECO:0000256" key="1">
    <source>
        <dbReference type="SAM" id="Phobius"/>
    </source>
</evidence>
<sequence length="153" mass="18348">MTFPQHLRRIPILLVPFFTRFTWAGMLIMAVYTNVVGWFVAQDMGDLVWIQYPLMLLAFTVGFIGYDLWCHWQYGVAHALYIEDVIDGVCPDTEQEICEAAMWHWYAKRGRPWWISRNRERPQLRFVDGWRRMAAYRRAMKAEAFRLRKNQTP</sequence>
<feature type="transmembrane region" description="Helical" evidence="1">
    <location>
        <begin position="21"/>
        <end position="41"/>
    </location>
</feature>
<protein>
    <recommendedName>
        <fullName evidence="4">DUF2628 domain-containing protein</fullName>
    </recommendedName>
</protein>
<gene>
    <name evidence="2" type="ORF">F6X42_13300</name>
</gene>